<feature type="compositionally biased region" description="Basic and acidic residues" evidence="2">
    <location>
        <begin position="1268"/>
        <end position="1325"/>
    </location>
</feature>
<feature type="region of interest" description="Disordered" evidence="2">
    <location>
        <begin position="67"/>
        <end position="89"/>
    </location>
</feature>
<dbReference type="Gramene" id="Aco018535.1.mrna1">
    <property type="protein sequence ID" value="Aco018535.1.mrna1"/>
    <property type="gene ID" value="Aco018535.1.path1"/>
</dbReference>
<feature type="compositionally biased region" description="Basic and acidic residues" evidence="2">
    <location>
        <begin position="318"/>
        <end position="336"/>
    </location>
</feature>
<feature type="region of interest" description="Disordered" evidence="2">
    <location>
        <begin position="739"/>
        <end position="761"/>
    </location>
</feature>
<dbReference type="Proteomes" id="UP000515123">
    <property type="component" value="Linkage group 6"/>
</dbReference>
<gene>
    <name evidence="5" type="primary">LOC109711280</name>
</gene>
<dbReference type="PANTHER" id="PTHR48454:SF2">
    <property type="entry name" value="PUTATIVE RNA-BINDING DOMAIN-CONTAINING PROTEIN-RELATED"/>
    <property type="match status" value="1"/>
</dbReference>
<evidence type="ECO:0000256" key="1">
    <source>
        <dbReference type="SAM" id="Coils"/>
    </source>
</evidence>
<feature type="coiled-coil region" evidence="1">
    <location>
        <begin position="1063"/>
        <end position="1097"/>
    </location>
</feature>
<keyword evidence="3" id="KW-1133">Transmembrane helix</keyword>
<keyword evidence="3" id="KW-0472">Membrane</keyword>
<accession>A0A6P5F2H4</accession>
<feature type="region of interest" description="Disordered" evidence="2">
    <location>
        <begin position="102"/>
        <end position="406"/>
    </location>
</feature>
<keyword evidence="4" id="KW-1185">Reference proteome</keyword>
<feature type="region of interest" description="Disordered" evidence="2">
    <location>
        <begin position="1"/>
        <end position="51"/>
    </location>
</feature>
<feature type="compositionally biased region" description="Polar residues" evidence="2">
    <location>
        <begin position="1246"/>
        <end position="1256"/>
    </location>
</feature>
<proteinExistence type="predicted"/>
<feature type="transmembrane region" description="Helical" evidence="3">
    <location>
        <begin position="1433"/>
        <end position="1453"/>
    </location>
</feature>
<feature type="compositionally biased region" description="Basic and acidic residues" evidence="2">
    <location>
        <begin position="29"/>
        <end position="45"/>
    </location>
</feature>
<feature type="region of interest" description="Disordered" evidence="2">
    <location>
        <begin position="1268"/>
        <end position="1376"/>
    </location>
</feature>
<feature type="compositionally biased region" description="Basic and acidic residues" evidence="2">
    <location>
        <begin position="171"/>
        <end position="187"/>
    </location>
</feature>
<evidence type="ECO:0000256" key="3">
    <source>
        <dbReference type="SAM" id="Phobius"/>
    </source>
</evidence>
<feature type="compositionally biased region" description="Acidic residues" evidence="2">
    <location>
        <begin position="17"/>
        <end position="28"/>
    </location>
</feature>
<feature type="compositionally biased region" description="Basic and acidic residues" evidence="2">
    <location>
        <begin position="102"/>
        <end position="111"/>
    </location>
</feature>
<evidence type="ECO:0000313" key="5">
    <source>
        <dbReference type="RefSeq" id="XP_020089827.1"/>
    </source>
</evidence>
<feature type="compositionally biased region" description="Basic and acidic residues" evidence="2">
    <location>
        <begin position="1220"/>
        <end position="1234"/>
    </location>
</feature>
<feature type="compositionally biased region" description="Basic and acidic residues" evidence="2">
    <location>
        <begin position="196"/>
        <end position="225"/>
    </location>
</feature>
<feature type="region of interest" description="Disordered" evidence="2">
    <location>
        <begin position="494"/>
        <end position="627"/>
    </location>
</feature>
<protein>
    <submittedName>
        <fullName evidence="5">Titin homolog</fullName>
    </submittedName>
</protein>
<reference evidence="4" key="1">
    <citation type="journal article" date="2015" name="Nat. Genet.">
        <title>The pineapple genome and the evolution of CAM photosynthesis.</title>
        <authorList>
            <person name="Ming R."/>
            <person name="VanBuren R."/>
            <person name="Wai C.M."/>
            <person name="Tang H."/>
            <person name="Schatz M.C."/>
            <person name="Bowers J.E."/>
            <person name="Lyons E."/>
            <person name="Wang M.L."/>
            <person name="Chen J."/>
            <person name="Biggers E."/>
            <person name="Zhang J."/>
            <person name="Huang L."/>
            <person name="Zhang L."/>
            <person name="Miao W."/>
            <person name="Zhang J."/>
            <person name="Ye Z."/>
            <person name="Miao C."/>
            <person name="Lin Z."/>
            <person name="Wang H."/>
            <person name="Zhou H."/>
            <person name="Yim W.C."/>
            <person name="Priest H.D."/>
            <person name="Zheng C."/>
            <person name="Woodhouse M."/>
            <person name="Edger P.P."/>
            <person name="Guyot R."/>
            <person name="Guo H.B."/>
            <person name="Guo H."/>
            <person name="Zheng G."/>
            <person name="Singh R."/>
            <person name="Sharma A."/>
            <person name="Min X."/>
            <person name="Zheng Y."/>
            <person name="Lee H."/>
            <person name="Gurtowski J."/>
            <person name="Sedlazeck F.J."/>
            <person name="Harkess A."/>
            <person name="McKain M.R."/>
            <person name="Liao Z."/>
            <person name="Fang J."/>
            <person name="Liu J."/>
            <person name="Zhang X."/>
            <person name="Zhang Q."/>
            <person name="Hu W."/>
            <person name="Qin Y."/>
            <person name="Wang K."/>
            <person name="Chen L.Y."/>
            <person name="Shirley N."/>
            <person name="Lin Y.R."/>
            <person name="Liu L.Y."/>
            <person name="Hernandez A.G."/>
            <person name="Wright C.L."/>
            <person name="Bulone V."/>
            <person name="Tuskan G.A."/>
            <person name="Heath K."/>
            <person name="Zee F."/>
            <person name="Moore P.H."/>
            <person name="Sunkar R."/>
            <person name="Leebens-Mack J.H."/>
            <person name="Mockler T."/>
            <person name="Bennetzen J.L."/>
            <person name="Freeling M."/>
            <person name="Sankoff D."/>
            <person name="Paterson A.H."/>
            <person name="Zhu X."/>
            <person name="Yang X."/>
            <person name="Smith J.A."/>
            <person name="Cushman J.C."/>
            <person name="Paull R.E."/>
            <person name="Yu Q."/>
        </authorList>
    </citation>
    <scope>NUCLEOTIDE SEQUENCE [LARGE SCALE GENOMIC DNA]</scope>
    <source>
        <strain evidence="4">cv. F153</strain>
    </source>
</reference>
<feature type="compositionally biased region" description="Low complexity" evidence="2">
    <location>
        <begin position="585"/>
        <end position="595"/>
    </location>
</feature>
<feature type="compositionally biased region" description="Polar residues" evidence="2">
    <location>
        <begin position="605"/>
        <end position="616"/>
    </location>
</feature>
<feature type="region of interest" description="Disordered" evidence="2">
    <location>
        <begin position="1218"/>
        <end position="1256"/>
    </location>
</feature>
<feature type="region of interest" description="Disordered" evidence="2">
    <location>
        <begin position="843"/>
        <end position="884"/>
    </location>
</feature>
<dbReference type="RefSeq" id="XP_020089827.1">
    <property type="nucleotide sequence ID" value="XM_020234238.1"/>
</dbReference>
<feature type="compositionally biased region" description="Basic and acidic residues" evidence="2">
    <location>
        <begin position="146"/>
        <end position="160"/>
    </location>
</feature>
<dbReference type="PANTHER" id="PTHR48454">
    <property type="entry name" value="PUTATIVE RNA-BINDING DOMAIN-CONTAINING PROTEIN-RELATED"/>
    <property type="match status" value="1"/>
</dbReference>
<sequence>MTAEASEYGGPSKVELEAEEGFSAESEEKDFKKGDGIAAKERAEDPIGGSFMIVNGDSAIVSEEDLDREGTVDPGNGDAIALPCEGNATPDINEKAIVGEEEAADHAVGEGKEEEMEPPPRLDEESCSENLGPDVNAETLLTNSENKIDACNKEQEEKRPATGALLGNSENEAHAFNKEDEEKRPETDAIEEENKEDQFESAENRELSEEQCEDKEAFDNKNKAEADEEEEMLDKKVCSDVADDHNSKVSTDDGVADVRVESDSITGDAKEADTIEEESKEDQFESAENRELNEEQCEDKEVFDNENKEEANEEEEMLDKKVCSDVADDHNSKVSTDDGVADVMVESDSLIESGDAKEADTIEEESKEDQFKSAENRELREEQCEDKEAFDNENREEANEEEEMLDKKVCSDVANDHNSKVNIDDGVADVRVESDSLIEPGDTKEADSQVAVELEANLGNDALKETSEEVEFLSTVKEMEESGALAAEIGHPVEPDALTEAADHPESATPDVVTGATVADKQSEEGTALVAEEPGQVCEESEEHKESEFVAHVEEKQGSETFKNKVEDQPVSNSAVDVEKRPDLLELSSQAQLESTTEGEEKNSENMVTKTMTPESHYTRQEESRSLTVVHNVKPDECSAESVTLPEVEVEKLLPTKDGSESLHTAISTTVTNEAESSNVLNTGEEVTSCDDSNANGTVVTGHSESLGSSKVSHSDQEELLIEVSDNTDDKLVQEAAYDDKASSESATHLVSAADGPLPSGHDLDSEIVEEPVKNDTGGETLYIGSMKTVVSFAHNDTAQENKVCGSTVDTNKDAAFHQIPNSEMQSSSGNVMPETVKATVGSVEGDASINKENDEESVQEEAEPVEESQTSREDPNGWATEGGKIDLVPKRQACYIIKVPRFINDELWTRIQEAQIQLDEKTQSRDSIRVAIQKKKMVTNELWEKLEAARTDERAARSVQNAKRREINNLQSTMSKLKKATSVEDIDELIQSKEQSLQHETMTLKQEKLLIQEIKELKAQRKQLSSSMAPKAELDEAFDHKDQIVERLGVLRKELESLGSDVSRAETNTKAAQKDYDDKQQELKVLQEQFKAADEVRQKAYGHWRDLKNESIRKSKYFFTYKDDIKITANYKTSGDKEALRNYCNKQVERIMELWNNNEDFRKHYIESNKNSTLRRLRTLDGRSLGPDEEPPILQTNLNNKLSLASPLVVSKSSAPRVVSEEKAVSSAAREDPFPALQAGKASQPVKSNKTTKSAVNEAVAVTVSERGEAEDAEVEKARKKEEQERARKEQEREEEIRREMAAAEKERCRLEQKVKAKEAEERKKRLTQRAQARAESRAVKEAELKDKKRAKKEKKKASVNGEAASGVSENDTVSTADMTTTPEIICEAEVQAATPPRRPLRAAVVLKQHNKAQPIPAALRNKGRRKMLRSWMWAILPCLLVLALFLAGNYISFSFGHIKFGN</sequence>
<evidence type="ECO:0000313" key="4">
    <source>
        <dbReference type="Proteomes" id="UP000515123"/>
    </source>
</evidence>
<name>A0A6P5F2H4_ANACO</name>
<feature type="compositionally biased region" description="Basic and acidic residues" evidence="2">
    <location>
        <begin position="233"/>
        <end position="273"/>
    </location>
</feature>
<reference evidence="5" key="2">
    <citation type="submission" date="2025-08" db="UniProtKB">
        <authorList>
            <consortium name="RefSeq"/>
        </authorList>
    </citation>
    <scope>IDENTIFICATION</scope>
    <source>
        <tissue evidence="5">Leaf</tissue>
    </source>
</reference>
<dbReference type="GeneID" id="109711280"/>
<feature type="compositionally biased region" description="Basic and acidic residues" evidence="2">
    <location>
        <begin position="281"/>
        <end position="310"/>
    </location>
</feature>
<evidence type="ECO:0000256" key="2">
    <source>
        <dbReference type="SAM" id="MobiDB-lite"/>
    </source>
</evidence>
<feature type="compositionally biased region" description="Basic and acidic residues" evidence="2">
    <location>
        <begin position="1334"/>
        <end position="1348"/>
    </location>
</feature>
<feature type="compositionally biased region" description="Basic residues" evidence="2">
    <location>
        <begin position="1349"/>
        <end position="1359"/>
    </location>
</feature>
<keyword evidence="3" id="KW-0812">Transmembrane</keyword>
<organism evidence="4 5">
    <name type="scientific">Ananas comosus</name>
    <name type="common">Pineapple</name>
    <name type="synonym">Ananas ananas</name>
    <dbReference type="NCBI Taxonomy" id="4615"/>
    <lineage>
        <taxon>Eukaryota</taxon>
        <taxon>Viridiplantae</taxon>
        <taxon>Streptophyta</taxon>
        <taxon>Embryophyta</taxon>
        <taxon>Tracheophyta</taxon>
        <taxon>Spermatophyta</taxon>
        <taxon>Magnoliopsida</taxon>
        <taxon>Liliopsida</taxon>
        <taxon>Poales</taxon>
        <taxon>Bromeliaceae</taxon>
        <taxon>Bromelioideae</taxon>
        <taxon>Ananas</taxon>
    </lineage>
</organism>
<feature type="compositionally biased region" description="Acidic residues" evidence="2">
    <location>
        <begin position="854"/>
        <end position="867"/>
    </location>
</feature>
<dbReference type="OrthoDB" id="1703439at2759"/>
<feature type="compositionally biased region" description="Basic and acidic residues" evidence="2">
    <location>
        <begin position="542"/>
        <end position="568"/>
    </location>
</feature>
<keyword evidence="1" id="KW-0175">Coiled coil</keyword>
<feature type="compositionally biased region" description="Basic and acidic residues" evidence="2">
    <location>
        <begin position="368"/>
        <end position="397"/>
    </location>
</feature>